<evidence type="ECO:0000256" key="1">
    <source>
        <dbReference type="SAM" id="Phobius"/>
    </source>
</evidence>
<dbReference type="Gene3D" id="3.20.20.450">
    <property type="entry name" value="EAL domain"/>
    <property type="match status" value="1"/>
</dbReference>
<gene>
    <name evidence="4" type="ORF">CKO21_06930</name>
</gene>
<dbReference type="Pfam" id="PF00563">
    <property type="entry name" value="EAL"/>
    <property type="match status" value="1"/>
</dbReference>
<dbReference type="AlphaFoldDB" id="A0A934QHV1"/>
<evidence type="ECO:0000313" key="4">
    <source>
        <dbReference type="EMBL" id="MBK1696977.1"/>
    </source>
</evidence>
<evidence type="ECO:0000313" key="5">
    <source>
        <dbReference type="Proteomes" id="UP000778970"/>
    </source>
</evidence>
<name>A0A934QHV1_9PROT</name>
<dbReference type="SMART" id="SM00052">
    <property type="entry name" value="EAL"/>
    <property type="match status" value="1"/>
</dbReference>
<dbReference type="Proteomes" id="UP000778970">
    <property type="component" value="Unassembled WGS sequence"/>
</dbReference>
<dbReference type="RefSeq" id="WP_051431707.1">
    <property type="nucleotide sequence ID" value="NZ_NRRE01000020.1"/>
</dbReference>
<feature type="transmembrane region" description="Helical" evidence="1">
    <location>
        <begin position="54"/>
        <end position="73"/>
    </location>
</feature>
<dbReference type="InterPro" id="IPR000160">
    <property type="entry name" value="GGDEF_dom"/>
</dbReference>
<dbReference type="PROSITE" id="PS50887">
    <property type="entry name" value="GGDEF"/>
    <property type="match status" value="1"/>
</dbReference>
<dbReference type="PANTHER" id="PTHR44757:SF2">
    <property type="entry name" value="BIOFILM ARCHITECTURE MAINTENANCE PROTEIN MBAA"/>
    <property type="match status" value="1"/>
</dbReference>
<dbReference type="CDD" id="cd01949">
    <property type="entry name" value="GGDEF"/>
    <property type="match status" value="1"/>
</dbReference>
<dbReference type="SUPFAM" id="SSF141868">
    <property type="entry name" value="EAL domain-like"/>
    <property type="match status" value="1"/>
</dbReference>
<keyword evidence="1" id="KW-0472">Membrane</keyword>
<protein>
    <submittedName>
        <fullName evidence="4">Bifunctional diguanylate cyclase/phosphodiesterase</fullName>
    </submittedName>
</protein>
<feature type="domain" description="EAL" evidence="2">
    <location>
        <begin position="273"/>
        <end position="527"/>
    </location>
</feature>
<proteinExistence type="predicted"/>
<feature type="transmembrane region" description="Helical" evidence="1">
    <location>
        <begin position="20"/>
        <end position="42"/>
    </location>
</feature>
<sequence>MPEGDSKDIHPTPRRLAIKVAGQFLAGGLVMVAALAALAEFAGVPWHGRFLPETARNAIFVSVGAVVVVLLVWRQARRDWPIPATVMRAQAADPCTRDVLTGLPNREGLRAAIDARLAEGCDISRGVLVLVELRGLAVVNDTRGIMVGDALLEEVAERLNTAFGPDSQMAGMVARLSGDEFALFFDAPEGLDASEAGLRVGQQAVAQVDQPVIVPGHTLHVGGRAGVAIGDSEIVGASLWLQRADLALSQACSDSTDPICLFEPVFAENARAQAQLETELRAAVEQKQFELHYQPKVDLSDGRIVGAEALIRWRHPAFGLQMPGRFIDVAERSGLMVPIGAWVLRAALREAAAWPPVAGHRPHIAVNVSAVQFADPYFESYLDSALAESGIDPQRVVLEMTESMLQLDGQALVDRLKGLRARGLGLSIDDFGTGYSALAYLKRYPVNEIKIDRAFVTALQDDPYDRALVDAIQRLAAALDMPVTAEGVETLAQGDVLVRLGCTRAQGYFYAMPLGSADFRWLLGNHSHLPVPEQPQASAMGSRL</sequence>
<dbReference type="SUPFAM" id="SSF55073">
    <property type="entry name" value="Nucleotide cyclase"/>
    <property type="match status" value="1"/>
</dbReference>
<evidence type="ECO:0000259" key="2">
    <source>
        <dbReference type="PROSITE" id="PS50883"/>
    </source>
</evidence>
<keyword evidence="5" id="KW-1185">Reference proteome</keyword>
<dbReference type="InterPro" id="IPR052155">
    <property type="entry name" value="Biofilm_reg_signaling"/>
</dbReference>
<dbReference type="InterPro" id="IPR043128">
    <property type="entry name" value="Rev_trsase/Diguanyl_cyclase"/>
</dbReference>
<feature type="domain" description="GGDEF" evidence="3">
    <location>
        <begin position="124"/>
        <end position="264"/>
    </location>
</feature>
<reference evidence="4" key="1">
    <citation type="submission" date="2017-08" db="EMBL/GenBank/DDBJ databases">
        <authorList>
            <person name="Imhoff J.F."/>
            <person name="Rahn T."/>
            <person name="Kuenzel S."/>
            <person name="Neulinger S.C."/>
        </authorList>
    </citation>
    <scope>NUCLEOTIDE SEQUENCE</scope>
    <source>
        <strain evidence="4">DSM 9154</strain>
    </source>
</reference>
<comment type="caution">
    <text evidence="4">The sequence shown here is derived from an EMBL/GenBank/DDBJ whole genome shotgun (WGS) entry which is preliminary data.</text>
</comment>
<organism evidence="4 5">
    <name type="scientific">Rhodovibrio salinarum</name>
    <dbReference type="NCBI Taxonomy" id="1087"/>
    <lineage>
        <taxon>Bacteria</taxon>
        <taxon>Pseudomonadati</taxon>
        <taxon>Pseudomonadota</taxon>
        <taxon>Alphaproteobacteria</taxon>
        <taxon>Rhodospirillales</taxon>
        <taxon>Rhodovibrionaceae</taxon>
        <taxon>Rhodovibrio</taxon>
    </lineage>
</organism>
<dbReference type="SMART" id="SM00267">
    <property type="entry name" value="GGDEF"/>
    <property type="match status" value="1"/>
</dbReference>
<dbReference type="InterPro" id="IPR029787">
    <property type="entry name" value="Nucleotide_cyclase"/>
</dbReference>
<dbReference type="PANTHER" id="PTHR44757">
    <property type="entry name" value="DIGUANYLATE CYCLASE DGCP"/>
    <property type="match status" value="1"/>
</dbReference>
<dbReference type="Gene3D" id="3.30.70.270">
    <property type="match status" value="1"/>
</dbReference>
<keyword evidence="1" id="KW-0812">Transmembrane</keyword>
<accession>A0A934QHV1</accession>
<reference evidence="4" key="2">
    <citation type="journal article" date="2020" name="Microorganisms">
        <title>Osmotic Adaptation and Compatible Solute Biosynthesis of Phototrophic Bacteria as Revealed from Genome Analyses.</title>
        <authorList>
            <person name="Imhoff J.F."/>
            <person name="Rahn T."/>
            <person name="Kunzel S."/>
            <person name="Keller A."/>
            <person name="Neulinger S.C."/>
        </authorList>
    </citation>
    <scope>NUCLEOTIDE SEQUENCE</scope>
    <source>
        <strain evidence="4">DSM 9154</strain>
    </source>
</reference>
<dbReference type="InterPro" id="IPR001633">
    <property type="entry name" value="EAL_dom"/>
</dbReference>
<dbReference type="InterPro" id="IPR035919">
    <property type="entry name" value="EAL_sf"/>
</dbReference>
<dbReference type="NCBIfam" id="TIGR00254">
    <property type="entry name" value="GGDEF"/>
    <property type="match status" value="1"/>
</dbReference>
<dbReference type="EMBL" id="NRRE01000020">
    <property type="protein sequence ID" value="MBK1696977.1"/>
    <property type="molecule type" value="Genomic_DNA"/>
</dbReference>
<keyword evidence="1" id="KW-1133">Transmembrane helix</keyword>
<dbReference type="CDD" id="cd01948">
    <property type="entry name" value="EAL"/>
    <property type="match status" value="1"/>
</dbReference>
<evidence type="ECO:0000259" key="3">
    <source>
        <dbReference type="PROSITE" id="PS50887"/>
    </source>
</evidence>
<dbReference type="PROSITE" id="PS50883">
    <property type="entry name" value="EAL"/>
    <property type="match status" value="1"/>
</dbReference>
<dbReference type="Pfam" id="PF00990">
    <property type="entry name" value="GGDEF"/>
    <property type="match status" value="1"/>
</dbReference>